<dbReference type="GO" id="GO:0005829">
    <property type="term" value="C:cytosol"/>
    <property type="evidence" value="ECO:0007669"/>
    <property type="project" value="TreeGrafter"/>
</dbReference>
<organism evidence="3 4">
    <name type="scientific">Mycena pura</name>
    <dbReference type="NCBI Taxonomy" id="153505"/>
    <lineage>
        <taxon>Eukaryota</taxon>
        <taxon>Fungi</taxon>
        <taxon>Dikarya</taxon>
        <taxon>Basidiomycota</taxon>
        <taxon>Agaricomycotina</taxon>
        <taxon>Agaricomycetes</taxon>
        <taxon>Agaricomycetidae</taxon>
        <taxon>Agaricales</taxon>
        <taxon>Marasmiineae</taxon>
        <taxon>Mycenaceae</taxon>
        <taxon>Mycena</taxon>
    </lineage>
</organism>
<dbReference type="InterPro" id="IPR050754">
    <property type="entry name" value="FKBP4/5/8-like"/>
</dbReference>
<keyword evidence="1" id="KW-0175">Coiled coil</keyword>
<dbReference type="GO" id="GO:0044183">
    <property type="term" value="F:protein folding chaperone"/>
    <property type="evidence" value="ECO:0007669"/>
    <property type="project" value="TreeGrafter"/>
</dbReference>
<dbReference type="PANTHER" id="PTHR46512">
    <property type="entry name" value="PEPTIDYLPROLYL ISOMERASE"/>
    <property type="match status" value="1"/>
</dbReference>
<keyword evidence="4" id="KW-1185">Reference proteome</keyword>
<feature type="region of interest" description="Disordered" evidence="2">
    <location>
        <begin position="1"/>
        <end position="22"/>
    </location>
</feature>
<name>A0AAD7E4N6_9AGAR</name>
<dbReference type="EMBL" id="JARJCW010000003">
    <property type="protein sequence ID" value="KAJ7227311.1"/>
    <property type="molecule type" value="Genomic_DNA"/>
</dbReference>
<reference evidence="3" key="1">
    <citation type="submission" date="2023-03" db="EMBL/GenBank/DDBJ databases">
        <title>Massive genome expansion in bonnet fungi (Mycena s.s.) driven by repeated elements and novel gene families across ecological guilds.</title>
        <authorList>
            <consortium name="Lawrence Berkeley National Laboratory"/>
            <person name="Harder C.B."/>
            <person name="Miyauchi S."/>
            <person name="Viragh M."/>
            <person name="Kuo A."/>
            <person name="Thoen E."/>
            <person name="Andreopoulos B."/>
            <person name="Lu D."/>
            <person name="Skrede I."/>
            <person name="Drula E."/>
            <person name="Henrissat B."/>
            <person name="Morin E."/>
            <person name="Kohler A."/>
            <person name="Barry K."/>
            <person name="LaButti K."/>
            <person name="Morin E."/>
            <person name="Salamov A."/>
            <person name="Lipzen A."/>
            <person name="Mereny Z."/>
            <person name="Hegedus B."/>
            <person name="Baldrian P."/>
            <person name="Stursova M."/>
            <person name="Weitz H."/>
            <person name="Taylor A."/>
            <person name="Grigoriev I.V."/>
            <person name="Nagy L.G."/>
            <person name="Martin F."/>
            <person name="Kauserud H."/>
        </authorList>
    </citation>
    <scope>NUCLEOTIDE SEQUENCE</scope>
    <source>
        <strain evidence="3">9144</strain>
    </source>
</reference>
<dbReference type="PANTHER" id="PTHR46512:SF1">
    <property type="entry name" value="PEPTIDYLPROLYL ISOMERASE"/>
    <property type="match status" value="1"/>
</dbReference>
<feature type="coiled-coil region" evidence="1">
    <location>
        <begin position="90"/>
        <end position="124"/>
    </location>
</feature>
<comment type="caution">
    <text evidence="3">The sequence shown here is derived from an EMBL/GenBank/DDBJ whole genome shotgun (WGS) entry which is preliminary data.</text>
</comment>
<evidence type="ECO:0000256" key="1">
    <source>
        <dbReference type="SAM" id="Coils"/>
    </source>
</evidence>
<dbReference type="GO" id="GO:0043066">
    <property type="term" value="P:negative regulation of apoptotic process"/>
    <property type="evidence" value="ECO:0007669"/>
    <property type="project" value="TreeGrafter"/>
</dbReference>
<sequence>MADATTTAQKLAMGKEKKEAADQAFKEGKISEALMSYHGALLYLLGLDKNALGMASGAPSPPAASSSTDPKADEIVEKIYANMSACHLKKKNWKRAQETAEKALAKNENNYKAMYRKAKALAEQGYFERAVRLLEDLKKKSPADAPLAEAELTRLRAEDKEKERVTNKKLKGFLTRDRGDKKSEPTEEIIEHIESATIEEIPDDA</sequence>
<dbReference type="InterPro" id="IPR011990">
    <property type="entry name" value="TPR-like_helical_dom_sf"/>
</dbReference>
<dbReference type="GO" id="GO:0012505">
    <property type="term" value="C:endomembrane system"/>
    <property type="evidence" value="ECO:0007669"/>
    <property type="project" value="TreeGrafter"/>
</dbReference>
<proteinExistence type="predicted"/>
<gene>
    <name evidence="3" type="ORF">GGX14DRAFT_629391</name>
</gene>
<dbReference type="AlphaFoldDB" id="A0AAD7E4N6"/>
<dbReference type="GO" id="GO:0005740">
    <property type="term" value="C:mitochondrial envelope"/>
    <property type="evidence" value="ECO:0007669"/>
    <property type="project" value="TreeGrafter"/>
</dbReference>
<dbReference type="Gene3D" id="1.25.40.10">
    <property type="entry name" value="Tetratricopeptide repeat domain"/>
    <property type="match status" value="1"/>
</dbReference>
<evidence type="ECO:0000256" key="2">
    <source>
        <dbReference type="SAM" id="MobiDB-lite"/>
    </source>
</evidence>
<dbReference type="GO" id="GO:0016020">
    <property type="term" value="C:membrane"/>
    <property type="evidence" value="ECO:0007669"/>
    <property type="project" value="TreeGrafter"/>
</dbReference>
<dbReference type="Proteomes" id="UP001219525">
    <property type="component" value="Unassembled WGS sequence"/>
</dbReference>
<evidence type="ECO:0000313" key="4">
    <source>
        <dbReference type="Proteomes" id="UP001219525"/>
    </source>
</evidence>
<evidence type="ECO:0000313" key="3">
    <source>
        <dbReference type="EMBL" id="KAJ7227311.1"/>
    </source>
</evidence>
<feature type="compositionally biased region" description="Basic and acidic residues" evidence="2">
    <location>
        <begin position="13"/>
        <end position="22"/>
    </location>
</feature>
<dbReference type="Pfam" id="PF14559">
    <property type="entry name" value="TPR_19"/>
    <property type="match status" value="1"/>
</dbReference>
<protein>
    <submittedName>
        <fullName evidence="3">TPR-like protein</fullName>
    </submittedName>
</protein>
<dbReference type="SUPFAM" id="SSF48452">
    <property type="entry name" value="TPR-like"/>
    <property type="match status" value="1"/>
</dbReference>
<accession>A0AAD7E4N6</accession>